<dbReference type="InterPro" id="IPR001466">
    <property type="entry name" value="Beta-lactam-related"/>
</dbReference>
<accession>A0ABY7ZIJ9</accession>
<dbReference type="Pfam" id="PF00144">
    <property type="entry name" value="Beta-lactamase"/>
    <property type="match status" value="1"/>
</dbReference>
<dbReference type="EMBL" id="CP118615">
    <property type="protein sequence ID" value="WDZ82682.1"/>
    <property type="molecule type" value="Genomic_DNA"/>
</dbReference>
<sequence length="414" mass="43628">MTDHDSLPARVPDQDSRQARVTGQDSLQVRVTGQDSRQVGVTGQDSLQARVQRTIDDLVASGQETGIQVAAYLDGRMIVDACAGVADPATGRPVTADTPFFAYSTGKGLTSTVVHVLAERGALDHDLPIARVWPEFGRHGKDGVTLRHALTHSAGVPALPADVTPTDFTDWERMCRIVADSELRWAPGTATGYHVWTYGWLVGEVVRRVTGRTVSQVLAEEVTGPLGLAGELFLAVPGSELGRLARLVDGNWSAMLATMRAHLPHFDLAVPPAVAPDAAFGNRADLLRAELPAVGTVTARGMARLYAALIGTLDGVRLVSPGRLTELSTTQIAGVDWTLGLEIAWGLGYGVDPDGSFGTGGVGGSLAYAYPELGLTVAATKNRLSAGDGDPMEQLRVMIRDAVAGDGRPGATTR</sequence>
<dbReference type="PANTHER" id="PTHR43319">
    <property type="entry name" value="BETA-LACTAMASE-RELATED"/>
    <property type="match status" value="1"/>
</dbReference>
<dbReference type="GO" id="GO:0016787">
    <property type="term" value="F:hydrolase activity"/>
    <property type="evidence" value="ECO:0007669"/>
    <property type="project" value="UniProtKB-KW"/>
</dbReference>
<dbReference type="InterPro" id="IPR012338">
    <property type="entry name" value="Beta-lactam/transpept-like"/>
</dbReference>
<evidence type="ECO:0000313" key="4">
    <source>
        <dbReference type="Proteomes" id="UP001219605"/>
    </source>
</evidence>
<proteinExistence type="predicted"/>
<evidence type="ECO:0000313" key="3">
    <source>
        <dbReference type="EMBL" id="WDZ82682.1"/>
    </source>
</evidence>
<keyword evidence="4" id="KW-1185">Reference proteome</keyword>
<dbReference type="PANTHER" id="PTHR43319:SF3">
    <property type="entry name" value="BETA-LACTAMASE-RELATED DOMAIN-CONTAINING PROTEIN"/>
    <property type="match status" value="1"/>
</dbReference>
<reference evidence="3 4" key="1">
    <citation type="submission" date="2023-02" db="EMBL/GenBank/DDBJ databases">
        <authorList>
            <person name="Mo P."/>
        </authorList>
    </citation>
    <scope>NUCLEOTIDE SEQUENCE [LARGE SCALE GENOMIC DNA]</scope>
    <source>
        <strain evidence="3 4">HUAS 3</strain>
    </source>
</reference>
<dbReference type="Gene3D" id="3.40.710.10">
    <property type="entry name" value="DD-peptidase/beta-lactamase superfamily"/>
    <property type="match status" value="1"/>
</dbReference>
<gene>
    <name evidence="3" type="ORF">PVK37_19645</name>
</gene>
<name>A0ABY7ZIJ9_9ACTN</name>
<dbReference type="InterPro" id="IPR052907">
    <property type="entry name" value="Beta-lactamase/esterase"/>
</dbReference>
<feature type="domain" description="Beta-lactamase-related" evidence="2">
    <location>
        <begin position="51"/>
        <end position="388"/>
    </location>
</feature>
<evidence type="ECO:0000259" key="2">
    <source>
        <dbReference type="Pfam" id="PF00144"/>
    </source>
</evidence>
<feature type="region of interest" description="Disordered" evidence="1">
    <location>
        <begin position="1"/>
        <end position="23"/>
    </location>
</feature>
<dbReference type="Proteomes" id="UP001219605">
    <property type="component" value="Chromosome"/>
</dbReference>
<dbReference type="SUPFAM" id="SSF56601">
    <property type="entry name" value="beta-lactamase/transpeptidase-like"/>
    <property type="match status" value="1"/>
</dbReference>
<protein>
    <submittedName>
        <fullName evidence="3">Serine hydrolase</fullName>
    </submittedName>
</protein>
<evidence type="ECO:0000256" key="1">
    <source>
        <dbReference type="SAM" id="MobiDB-lite"/>
    </source>
</evidence>
<organism evidence="3 4">
    <name type="scientific">Micromonospora cathayae</name>
    <dbReference type="NCBI Taxonomy" id="3028804"/>
    <lineage>
        <taxon>Bacteria</taxon>
        <taxon>Bacillati</taxon>
        <taxon>Actinomycetota</taxon>
        <taxon>Actinomycetes</taxon>
        <taxon>Micromonosporales</taxon>
        <taxon>Micromonosporaceae</taxon>
        <taxon>Micromonospora</taxon>
    </lineage>
</organism>
<keyword evidence="3" id="KW-0378">Hydrolase</keyword>
<dbReference type="RefSeq" id="WP_275028979.1">
    <property type="nucleotide sequence ID" value="NZ_CP118615.1"/>
</dbReference>
<feature type="compositionally biased region" description="Basic and acidic residues" evidence="1">
    <location>
        <begin position="1"/>
        <end position="18"/>
    </location>
</feature>